<dbReference type="InterPro" id="IPR052671">
    <property type="entry name" value="Acrosomal_SP-10-like"/>
</dbReference>
<dbReference type="AlphaFoldDB" id="A0AA39X4J6"/>
<feature type="compositionally biased region" description="Acidic residues" evidence="1">
    <location>
        <begin position="47"/>
        <end position="142"/>
    </location>
</feature>
<evidence type="ECO:0000313" key="3">
    <source>
        <dbReference type="Proteomes" id="UP001175000"/>
    </source>
</evidence>
<feature type="region of interest" description="Disordered" evidence="1">
    <location>
        <begin position="38"/>
        <end position="160"/>
    </location>
</feature>
<comment type="caution">
    <text evidence="2">The sequence shown here is derived from an EMBL/GenBank/DDBJ whole genome shotgun (WGS) entry which is preliminary data.</text>
</comment>
<sequence>MAPLQQLSGLLGIQLTPVARWSGFCHATWTLSRRVEADGEQVNGGQADDELADEEQADEEQADEEQADGEQVDNEQADEEQADGEQVDNEQADEEQPDQEQPDNEQADGEQVNDEQADQEQADNEEADGEQVDNEQADEEQADGEHTDKQVNGAPSSSLGPLADIVDSNAAELLAADALGSVGVWEYLQQTPVATPDITEWQNFDSLYNQLHSSHQSKGFALIRVPEPALGDYPENARPRISSSYQQTLEWRTATAAKVTYKKVDDEPSTWEVEPFSAGVDRSANWNVGRTRFLPTGFGSRHSQVCGEIVPHQAAIFGSTV</sequence>
<proteinExistence type="predicted"/>
<keyword evidence="3" id="KW-1185">Reference proteome</keyword>
<protein>
    <submittedName>
        <fullName evidence="2">Uncharacterized protein</fullName>
    </submittedName>
</protein>
<dbReference type="PANTHER" id="PTHR17571">
    <property type="entry name" value="URINARY PROTEIN RUP /ACROSOMAL PROTEIN SP-10"/>
    <property type="match status" value="1"/>
</dbReference>
<accession>A0AA39X4J6</accession>
<evidence type="ECO:0000256" key="1">
    <source>
        <dbReference type="SAM" id="MobiDB-lite"/>
    </source>
</evidence>
<dbReference type="PANTHER" id="PTHR17571:SF34">
    <property type="entry name" value="ACROSOMAL PROTEIN SP-10"/>
    <property type="match status" value="1"/>
</dbReference>
<name>A0AA39X4J6_9PEZI</name>
<dbReference type="EMBL" id="JAULSU010000002">
    <property type="protein sequence ID" value="KAK0627085.1"/>
    <property type="molecule type" value="Genomic_DNA"/>
</dbReference>
<gene>
    <name evidence="2" type="ORF">B0T14DRAFT_552169</name>
</gene>
<evidence type="ECO:0000313" key="2">
    <source>
        <dbReference type="EMBL" id="KAK0627085.1"/>
    </source>
</evidence>
<organism evidence="2 3">
    <name type="scientific">Immersiella caudata</name>
    <dbReference type="NCBI Taxonomy" id="314043"/>
    <lineage>
        <taxon>Eukaryota</taxon>
        <taxon>Fungi</taxon>
        <taxon>Dikarya</taxon>
        <taxon>Ascomycota</taxon>
        <taxon>Pezizomycotina</taxon>
        <taxon>Sordariomycetes</taxon>
        <taxon>Sordariomycetidae</taxon>
        <taxon>Sordariales</taxon>
        <taxon>Lasiosphaeriaceae</taxon>
        <taxon>Immersiella</taxon>
    </lineage>
</organism>
<reference evidence="2" key="1">
    <citation type="submission" date="2023-06" db="EMBL/GenBank/DDBJ databases">
        <title>Genome-scale phylogeny and comparative genomics of the fungal order Sordariales.</title>
        <authorList>
            <consortium name="Lawrence Berkeley National Laboratory"/>
            <person name="Hensen N."/>
            <person name="Bonometti L."/>
            <person name="Westerberg I."/>
            <person name="Brannstrom I.O."/>
            <person name="Guillou S."/>
            <person name="Cros-Aarteil S."/>
            <person name="Calhoun S."/>
            <person name="Haridas S."/>
            <person name="Kuo A."/>
            <person name="Mondo S."/>
            <person name="Pangilinan J."/>
            <person name="Riley R."/>
            <person name="Labutti K."/>
            <person name="Andreopoulos B."/>
            <person name="Lipzen A."/>
            <person name="Chen C."/>
            <person name="Yanf M."/>
            <person name="Daum C."/>
            <person name="Ng V."/>
            <person name="Clum A."/>
            <person name="Steindorff A."/>
            <person name="Ohm R."/>
            <person name="Martin F."/>
            <person name="Silar P."/>
            <person name="Natvig D."/>
            <person name="Lalanne C."/>
            <person name="Gautier V."/>
            <person name="Ament-Velasquez S.L."/>
            <person name="Kruys A."/>
            <person name="Hutchinson M.I."/>
            <person name="Powell A.J."/>
            <person name="Barry K."/>
            <person name="Miller A.N."/>
            <person name="Grigoriev I.V."/>
            <person name="Debuchy R."/>
            <person name="Gladieux P."/>
            <person name="Thoren M.H."/>
            <person name="Johannesson H."/>
        </authorList>
    </citation>
    <scope>NUCLEOTIDE SEQUENCE</scope>
    <source>
        <strain evidence="2">CBS 606.72</strain>
    </source>
</reference>
<dbReference type="Proteomes" id="UP001175000">
    <property type="component" value="Unassembled WGS sequence"/>
</dbReference>